<dbReference type="PANTHER" id="PTHR33670">
    <property type="entry name" value="SPLICING FACTOR, PROLINE- AND GLUTAMINE-RICH-LIKE"/>
    <property type="match status" value="1"/>
</dbReference>
<organism evidence="1 2">
    <name type="scientific">Malus domestica</name>
    <name type="common">Apple</name>
    <name type="synonym">Pyrus malus</name>
    <dbReference type="NCBI Taxonomy" id="3750"/>
    <lineage>
        <taxon>Eukaryota</taxon>
        <taxon>Viridiplantae</taxon>
        <taxon>Streptophyta</taxon>
        <taxon>Embryophyta</taxon>
        <taxon>Tracheophyta</taxon>
        <taxon>Spermatophyta</taxon>
        <taxon>Magnoliopsida</taxon>
        <taxon>eudicotyledons</taxon>
        <taxon>Gunneridae</taxon>
        <taxon>Pentapetalae</taxon>
        <taxon>rosids</taxon>
        <taxon>fabids</taxon>
        <taxon>Rosales</taxon>
        <taxon>Rosaceae</taxon>
        <taxon>Amygdaloideae</taxon>
        <taxon>Maleae</taxon>
        <taxon>Malus</taxon>
    </lineage>
</organism>
<keyword evidence="2" id="KW-1185">Reference proteome</keyword>
<evidence type="ECO:0000313" key="2">
    <source>
        <dbReference type="Proteomes" id="UP000290289"/>
    </source>
</evidence>
<comment type="caution">
    <text evidence="1">The sequence shown here is derived from an EMBL/GenBank/DDBJ whole genome shotgun (WGS) entry which is preliminary data.</text>
</comment>
<dbReference type="Pfam" id="PF15365">
    <property type="entry name" value="PNRC"/>
    <property type="match status" value="1"/>
</dbReference>
<dbReference type="PANTHER" id="PTHR33670:SF1">
    <property type="entry name" value="OS09G0416300 PROTEIN"/>
    <property type="match status" value="1"/>
</dbReference>
<accession>A0A498I3Z3</accession>
<dbReference type="STRING" id="3750.A0A498I3Z3"/>
<evidence type="ECO:0000313" key="1">
    <source>
        <dbReference type="EMBL" id="RXH78488.1"/>
    </source>
</evidence>
<protein>
    <submittedName>
        <fullName evidence="1">Uncharacterized protein</fullName>
    </submittedName>
</protein>
<name>A0A498I3Z3_MALDO</name>
<sequence length="63" mass="7098">MTARLRPGPEMVQKTDMYAGSAFAVLPEPSSLPLPSFSRKKQVLKVVDDDLATRDLRRLLRLD</sequence>
<proteinExistence type="predicted"/>
<dbReference type="GO" id="GO:0016071">
    <property type="term" value="P:mRNA metabolic process"/>
    <property type="evidence" value="ECO:0007669"/>
    <property type="project" value="UniProtKB-ARBA"/>
</dbReference>
<gene>
    <name evidence="1" type="ORF">DVH24_002006</name>
</gene>
<dbReference type="AlphaFoldDB" id="A0A498I3Z3"/>
<dbReference type="EMBL" id="RDQH01000339">
    <property type="protein sequence ID" value="RXH78488.1"/>
    <property type="molecule type" value="Genomic_DNA"/>
</dbReference>
<dbReference type="Proteomes" id="UP000290289">
    <property type="component" value="Chromosome 13"/>
</dbReference>
<reference evidence="1 2" key="1">
    <citation type="submission" date="2018-10" db="EMBL/GenBank/DDBJ databases">
        <title>A high-quality apple genome assembly.</title>
        <authorList>
            <person name="Hu J."/>
        </authorList>
    </citation>
    <scope>NUCLEOTIDE SEQUENCE [LARGE SCALE GENOMIC DNA]</scope>
    <source>
        <strain evidence="2">cv. HFTH1</strain>
        <tissue evidence="1">Young leaf</tissue>
    </source>
</reference>
<dbReference type="InterPro" id="IPR028322">
    <property type="entry name" value="PNRC-like_rgn"/>
</dbReference>